<gene>
    <name evidence="2" type="ORF">UFOPK1908_00738</name>
    <name evidence="3" type="ORF">UFOPK2282_00132</name>
    <name evidence="4" type="ORF">UFOPK3576_00688</name>
</gene>
<evidence type="ECO:0000259" key="1">
    <source>
        <dbReference type="Pfam" id="PF13524"/>
    </source>
</evidence>
<organism evidence="2">
    <name type="scientific">freshwater metagenome</name>
    <dbReference type="NCBI Taxonomy" id="449393"/>
    <lineage>
        <taxon>unclassified sequences</taxon>
        <taxon>metagenomes</taxon>
        <taxon>ecological metagenomes</taxon>
    </lineage>
</organism>
<dbReference type="Pfam" id="PF13524">
    <property type="entry name" value="Glyco_trans_1_2"/>
    <property type="match status" value="1"/>
</dbReference>
<protein>
    <submittedName>
        <fullName evidence="2">Unannotated protein</fullName>
    </submittedName>
</protein>
<dbReference type="EMBL" id="CAEZWR010000009">
    <property type="protein sequence ID" value="CAB4654459.1"/>
    <property type="molecule type" value="Genomic_DNA"/>
</dbReference>
<sequence>MKIFGQRKLRWTVLTSAPGGKAGEQWGDTWFARDLVDALRKLGQDAHTTSRQNAHSLERENDDVVVVLRGLTEVKPNRSKKNSIWILWVISHPELVTQDEASRYDVVFAASNHWNPDFVDVRPLLQATNPSRFTPSAGIADSGDEVLFVGSTRGVFRPIVKDAMEANLELSLYGVGWQEYVGVEKIKADFLANDQLPSAYARAQVVLNDHHQFMADTGFLSNRLFDAAATGTRIISDPALGLSEVFGDHVRSYSSVAELAAIASDVDAAFPGFDERMKFADEIATLHSFVARAKELIAFVQDKRVKK</sequence>
<name>A0A6J6I480_9ZZZZ</name>
<dbReference type="EMBL" id="CAFBMO010000020">
    <property type="protein sequence ID" value="CAB4904783.1"/>
    <property type="molecule type" value="Genomic_DNA"/>
</dbReference>
<reference evidence="2" key="1">
    <citation type="submission" date="2020-05" db="EMBL/GenBank/DDBJ databases">
        <authorList>
            <person name="Chiriac C."/>
            <person name="Salcher M."/>
            <person name="Ghai R."/>
            <person name="Kavagutti S V."/>
        </authorList>
    </citation>
    <scope>NUCLEOTIDE SEQUENCE</scope>
</reference>
<dbReference type="EMBL" id="CAEZVB010000027">
    <property type="protein sequence ID" value="CAB4620420.1"/>
    <property type="molecule type" value="Genomic_DNA"/>
</dbReference>
<dbReference type="InterPro" id="IPR055259">
    <property type="entry name" value="YkvP/CgeB_Glyco_trans-like"/>
</dbReference>
<accession>A0A6J6I480</accession>
<proteinExistence type="predicted"/>
<evidence type="ECO:0000313" key="4">
    <source>
        <dbReference type="EMBL" id="CAB4904783.1"/>
    </source>
</evidence>
<dbReference type="AlphaFoldDB" id="A0A6J6I480"/>
<evidence type="ECO:0000313" key="2">
    <source>
        <dbReference type="EMBL" id="CAB4620420.1"/>
    </source>
</evidence>
<evidence type="ECO:0000313" key="3">
    <source>
        <dbReference type="EMBL" id="CAB4654459.1"/>
    </source>
</evidence>
<feature type="domain" description="Spore protein YkvP/CgeB glycosyl transferase-like" evidence="1">
    <location>
        <begin position="161"/>
        <end position="296"/>
    </location>
</feature>